<feature type="transmembrane region" description="Helical" evidence="1">
    <location>
        <begin position="93"/>
        <end position="111"/>
    </location>
</feature>
<feature type="transmembrane region" description="Helical" evidence="1">
    <location>
        <begin position="140"/>
        <end position="159"/>
    </location>
</feature>
<evidence type="ECO:0000313" key="3">
    <source>
        <dbReference type="Proteomes" id="UP000006176"/>
    </source>
</evidence>
<keyword evidence="1" id="KW-0812">Transmembrane</keyword>
<proteinExistence type="predicted"/>
<dbReference type="STRING" id="760154.Sulba_1249"/>
<name>I3XX69_SULBS</name>
<dbReference type="PATRIC" id="fig|760154.4.peg.1254"/>
<organism evidence="2 3">
    <name type="scientific">Sulfurospirillum barnesii (strain ATCC 700032 / DSM 10660 / SES-3)</name>
    <dbReference type="NCBI Taxonomy" id="760154"/>
    <lineage>
        <taxon>Bacteria</taxon>
        <taxon>Pseudomonadati</taxon>
        <taxon>Campylobacterota</taxon>
        <taxon>Epsilonproteobacteria</taxon>
        <taxon>Campylobacterales</taxon>
        <taxon>Sulfurospirillaceae</taxon>
        <taxon>Sulfurospirillum</taxon>
    </lineage>
</organism>
<dbReference type="HOGENOM" id="CLU_1119697_0_0_7"/>
<keyword evidence="1" id="KW-1133">Transmembrane helix</keyword>
<dbReference type="RefSeq" id="WP_014769422.1">
    <property type="nucleotide sequence ID" value="NC_018002.1"/>
</dbReference>
<keyword evidence="3" id="KW-1185">Reference proteome</keyword>
<feature type="transmembrane region" description="Helical" evidence="1">
    <location>
        <begin position="63"/>
        <end position="81"/>
    </location>
</feature>
<dbReference type="AlphaFoldDB" id="I3XX69"/>
<accession>I3XX69</accession>
<protein>
    <submittedName>
        <fullName evidence="2">Uncharacterized protein</fullName>
    </submittedName>
</protein>
<dbReference type="KEGG" id="sba:Sulba_1249"/>
<sequence length="248" mass="29491">MIATSLAQFNRYPFFLFLTYAKEARLDLEKNEIHTVIEEEEFNETTKQMETFTINRMSRIEPVPVWQVVLMKYMPIIFLLYWSNFPNSKNEFIVALISLVYFSAFVSLFNYNRTIAKYIGILSIVLLYFVRFKLDVSAIHINWFIGYMMSYTMMFYIIFDMYKKRYLNYYNLLDLGGQKRIQIATRQKRPLIMVPFMRKMTGGKKTGVLHVNQGFNLGFNVFLKGYFVRITKEINEESKVGSYENSTL</sequence>
<dbReference type="Proteomes" id="UP000006176">
    <property type="component" value="Chromosome"/>
</dbReference>
<feature type="transmembrane region" description="Helical" evidence="1">
    <location>
        <begin position="118"/>
        <end position="134"/>
    </location>
</feature>
<reference evidence="2 3" key="1">
    <citation type="submission" date="2012-06" db="EMBL/GenBank/DDBJ databases">
        <title>Complete sequence of Sulfurospirillum barnesii SES-3.</title>
        <authorList>
            <consortium name="US DOE Joint Genome Institute"/>
            <person name="Lucas S."/>
            <person name="Han J."/>
            <person name="Lapidus A."/>
            <person name="Cheng J.-F."/>
            <person name="Goodwin L."/>
            <person name="Pitluck S."/>
            <person name="Peters L."/>
            <person name="Ovchinnikova G."/>
            <person name="Lu M."/>
            <person name="Detter J.C."/>
            <person name="Han C."/>
            <person name="Tapia R."/>
            <person name="Land M."/>
            <person name="Hauser L."/>
            <person name="Kyrpides N."/>
            <person name="Ivanova N."/>
            <person name="Pagani I."/>
            <person name="Stolz J."/>
            <person name="Arkin A."/>
            <person name="Dehal P."/>
            <person name="Oremland R."/>
            <person name="Saltikov C."/>
            <person name="Basu P."/>
            <person name="Hollibaugh J."/>
            <person name="Newman D."/>
            <person name="Stolyar S."/>
            <person name="Hazen T."/>
            <person name="Woyke T."/>
        </authorList>
    </citation>
    <scope>NUCLEOTIDE SEQUENCE [LARGE SCALE GENOMIC DNA]</scope>
    <source>
        <strain evidence="3">ATCC 700032 / DSM 10660 / SES-3</strain>
    </source>
</reference>
<keyword evidence="1" id="KW-0472">Membrane</keyword>
<dbReference type="EMBL" id="CP003333">
    <property type="protein sequence ID" value="AFL68543.1"/>
    <property type="molecule type" value="Genomic_DNA"/>
</dbReference>
<gene>
    <name evidence="2" type="ordered locus">Sulba_1249</name>
</gene>
<evidence type="ECO:0000313" key="2">
    <source>
        <dbReference type="EMBL" id="AFL68543.1"/>
    </source>
</evidence>
<evidence type="ECO:0000256" key="1">
    <source>
        <dbReference type="SAM" id="Phobius"/>
    </source>
</evidence>